<proteinExistence type="inferred from homology"/>
<protein>
    <submittedName>
        <fullName evidence="4">Flagellar biosynthesis protein FlgN</fullName>
    </submittedName>
</protein>
<evidence type="ECO:0000313" key="4">
    <source>
        <dbReference type="EMBL" id="KEA56724.1"/>
    </source>
</evidence>
<keyword evidence="4" id="KW-0969">Cilium</keyword>
<dbReference type="InterPro" id="IPR036679">
    <property type="entry name" value="FlgN-like_sf"/>
</dbReference>
<sequence>MREELLATVNDEHATVEAFASLLVYEEKALTTAEPLEMLPGIVERKSALIDRLAQLERTRDTQLSALGFPAGKKGMDQAAERDARLAGRWQLLQQAAERARQANANNGMLIRIRMDYNERALAVLRSAPAPTGVYGPDGRVSALAR</sequence>
<dbReference type="Pfam" id="PF05130">
    <property type="entry name" value="FlgN"/>
    <property type="match status" value="1"/>
</dbReference>
<accession>A0A071M743</accession>
<evidence type="ECO:0000256" key="3">
    <source>
        <dbReference type="ARBA" id="ARBA00022795"/>
    </source>
</evidence>
<name>A0A071M743_9BURK</name>
<dbReference type="InterPro" id="IPR007809">
    <property type="entry name" value="FlgN-like"/>
</dbReference>
<dbReference type="AlphaFoldDB" id="A0A071M743"/>
<organism evidence="4">
    <name type="scientific">Burkholderia cenocepacia</name>
    <dbReference type="NCBI Taxonomy" id="95486"/>
    <lineage>
        <taxon>Bacteria</taxon>
        <taxon>Pseudomonadati</taxon>
        <taxon>Pseudomonadota</taxon>
        <taxon>Betaproteobacteria</taxon>
        <taxon>Burkholderiales</taxon>
        <taxon>Burkholderiaceae</taxon>
        <taxon>Burkholderia</taxon>
        <taxon>Burkholderia cepacia complex</taxon>
    </lineage>
</organism>
<dbReference type="Gene3D" id="1.20.58.300">
    <property type="entry name" value="FlgN-like"/>
    <property type="match status" value="1"/>
</dbReference>
<comment type="caution">
    <text evidence="4">The sequence shown here is derived from an EMBL/GenBank/DDBJ whole genome shotgun (WGS) entry which is preliminary data.</text>
</comment>
<comment type="similarity">
    <text evidence="2">Belongs to the FlgN family.</text>
</comment>
<dbReference type="EMBL" id="JJOA01000025">
    <property type="protein sequence ID" value="KEA56724.1"/>
    <property type="molecule type" value="Genomic_DNA"/>
</dbReference>
<evidence type="ECO:0000256" key="1">
    <source>
        <dbReference type="ARBA" id="ARBA00002397"/>
    </source>
</evidence>
<keyword evidence="3" id="KW-1005">Bacterial flagellum biogenesis</keyword>
<comment type="function">
    <text evidence="1">Required for the efficient initiation of filament assembly.</text>
</comment>
<evidence type="ECO:0000256" key="2">
    <source>
        <dbReference type="ARBA" id="ARBA00007703"/>
    </source>
</evidence>
<reference evidence="4" key="1">
    <citation type="submission" date="2014-04" db="EMBL/GenBank/DDBJ databases">
        <title>In planta biocontrol of soil-borne Fusarium wilt of banana through a plant endophytic bacterium, Burkholderia cenocepacia 869T2.</title>
        <authorList>
            <person name="Ho Y.-N."/>
            <person name="Chiang H.-M."/>
            <person name="Chao C.-P."/>
            <person name="Su C.-C."/>
            <person name="Hsu H.-F."/>
            <person name="Guo C.-T."/>
            <person name="Hsieh J.-L."/>
            <person name="Huang C.-C."/>
        </authorList>
    </citation>
    <scope>NUCLEOTIDE SEQUENCE [LARGE SCALE GENOMIC DNA]</scope>
    <source>
        <strain evidence="4">869T2</strain>
    </source>
</reference>
<keyword evidence="4" id="KW-0966">Cell projection</keyword>
<dbReference type="SUPFAM" id="SSF140566">
    <property type="entry name" value="FlgN-like"/>
    <property type="match status" value="1"/>
</dbReference>
<keyword evidence="4" id="KW-0282">Flagellum</keyword>
<dbReference type="GO" id="GO:0044780">
    <property type="term" value="P:bacterial-type flagellum assembly"/>
    <property type="evidence" value="ECO:0007669"/>
    <property type="project" value="InterPro"/>
</dbReference>
<dbReference type="OrthoDB" id="8641527at2"/>
<gene>
    <name evidence="4" type="ORF">DT99_26495</name>
</gene>